<evidence type="ECO:0000313" key="2">
    <source>
        <dbReference type="Proteomes" id="UP001495779"/>
    </source>
</evidence>
<sequence length="214" mass="24801">MIKSGYIDEVLKVTESTNSNSDNSSVIVKCTLEESDEIIDLVFSNDDKYIAELYVSLLEYVSPDSFFSLYVEFFSSPNRIEQNHLVKGFKLELPAFLEHMALSDSESVLNNNQDSEDDNIMKGEIYGVNEISKELDSVYYEVITRVERGNYKIVLYSENMKSFFINYAGMITRYNLLPRNTIKLEYIMYVEFYVGNNNSELHYSIPHVMEVNKV</sequence>
<organism evidence="1 2">
    <name type="scientific">Providencia stuartii</name>
    <dbReference type="NCBI Taxonomy" id="588"/>
    <lineage>
        <taxon>Bacteria</taxon>
        <taxon>Pseudomonadati</taxon>
        <taxon>Pseudomonadota</taxon>
        <taxon>Gammaproteobacteria</taxon>
        <taxon>Enterobacterales</taxon>
        <taxon>Morganellaceae</taxon>
        <taxon>Providencia</taxon>
    </lineage>
</organism>
<dbReference type="Proteomes" id="UP001495779">
    <property type="component" value="Unassembled WGS sequence"/>
</dbReference>
<evidence type="ECO:0000313" key="1">
    <source>
        <dbReference type="EMBL" id="MER5078829.1"/>
    </source>
</evidence>
<dbReference type="RefSeq" id="WP_249999784.1">
    <property type="nucleotide sequence ID" value="NZ_CP095443.1"/>
</dbReference>
<comment type="caution">
    <text evidence="1">The sequence shown here is derived from an EMBL/GenBank/DDBJ whole genome shotgun (WGS) entry which is preliminary data.</text>
</comment>
<gene>
    <name evidence="1" type="ORF">KDV35_18470</name>
</gene>
<dbReference type="AlphaFoldDB" id="A0ABD5LDF6"/>
<proteinExistence type="predicted"/>
<name>A0ABD5LDF6_PROST</name>
<protein>
    <submittedName>
        <fullName evidence="1">Uncharacterized protein</fullName>
    </submittedName>
</protein>
<accession>A0ABD5LDF6</accession>
<dbReference type="EMBL" id="JAGSRH010000041">
    <property type="protein sequence ID" value="MER5078829.1"/>
    <property type="molecule type" value="Genomic_DNA"/>
</dbReference>
<reference evidence="1 2" key="1">
    <citation type="submission" date="2021-04" db="EMBL/GenBank/DDBJ databases">
        <title>Determining the burden of carbapenem-resistant Enterobacterales from a tertiary public heath setting in Bangladesh: a clinical, epidemiological, and molecular study.</title>
        <authorList>
            <person name="Farzana R."/>
            <person name="Walsh T.R."/>
        </authorList>
    </citation>
    <scope>NUCLEOTIDE SEQUENCE [LARGE SCALE GENOMIC DNA]</scope>
    <source>
        <strain evidence="2">dmpro_s316</strain>
    </source>
</reference>